<dbReference type="EC" id="1.13.11.93" evidence="6"/>
<keyword evidence="3" id="KW-0560">Oxidoreductase</keyword>
<dbReference type="CDD" id="cd16350">
    <property type="entry name" value="VOC_like"/>
    <property type="match status" value="1"/>
</dbReference>
<gene>
    <name evidence="8" type="ORF">AAG747_08705</name>
</gene>
<dbReference type="Proteomes" id="UP001403385">
    <property type="component" value="Unassembled WGS sequence"/>
</dbReference>
<evidence type="ECO:0000313" key="9">
    <source>
        <dbReference type="Proteomes" id="UP001403385"/>
    </source>
</evidence>
<evidence type="ECO:0000256" key="3">
    <source>
        <dbReference type="ARBA" id="ARBA00023002"/>
    </source>
</evidence>
<keyword evidence="9" id="KW-1185">Reference proteome</keyword>
<evidence type="ECO:0000256" key="4">
    <source>
        <dbReference type="ARBA" id="ARBA00023004"/>
    </source>
</evidence>
<dbReference type="InterPro" id="IPR009770">
    <property type="entry name" value="HGLS"/>
</dbReference>
<comment type="cofactor">
    <cofactor evidence="1">
        <name>Fe(2+)</name>
        <dbReference type="ChEBI" id="CHEBI:29033"/>
    </cofactor>
</comment>
<name>A0AAW9S321_9BACT</name>
<dbReference type="RefSeq" id="WP_346820769.1">
    <property type="nucleotide sequence ID" value="NZ_JBDKWZ010000004.1"/>
</dbReference>
<reference evidence="8 9" key="1">
    <citation type="submission" date="2024-04" db="EMBL/GenBank/DDBJ databases">
        <title>Novel genus in family Flammeovirgaceae.</title>
        <authorList>
            <person name="Nguyen T.H."/>
            <person name="Vuong T.Q."/>
            <person name="Le H."/>
            <person name="Kim S.-G."/>
        </authorList>
    </citation>
    <scope>NUCLEOTIDE SEQUENCE [LARGE SCALE GENOMIC DNA]</scope>
    <source>
        <strain evidence="8 9">JCM 23209</strain>
    </source>
</reference>
<dbReference type="PANTHER" id="PTHR31136:SF5">
    <property type="entry name" value="2-OXOADIPATE DIOXYGENASE_DECARBOXYLASE, CHLOROPLASTIC"/>
    <property type="match status" value="1"/>
</dbReference>
<dbReference type="GO" id="GO:0051213">
    <property type="term" value="F:dioxygenase activity"/>
    <property type="evidence" value="ECO:0007669"/>
    <property type="project" value="UniProtKB-KW"/>
</dbReference>
<organism evidence="8 9">
    <name type="scientific">Rapidithrix thailandica</name>
    <dbReference type="NCBI Taxonomy" id="413964"/>
    <lineage>
        <taxon>Bacteria</taxon>
        <taxon>Pseudomonadati</taxon>
        <taxon>Bacteroidota</taxon>
        <taxon>Cytophagia</taxon>
        <taxon>Cytophagales</taxon>
        <taxon>Flammeovirgaceae</taxon>
        <taxon>Rapidithrix</taxon>
    </lineage>
</organism>
<comment type="caution">
    <text evidence="8">The sequence shown here is derived from an EMBL/GenBank/DDBJ whole genome shotgun (WGS) entry which is preliminary data.</text>
</comment>
<proteinExistence type="inferred from homology"/>
<sequence length="269" mass="31108">MSSIQTLEQLLGKMWRDYVETNPPAQQIHDLIQAEGNEVLNDHIAFRTFNHPKINIDQLAKVFKACGYEEKSDYYFTEKKLYAKHFEHSDETLPRIFISELQLEEFDEELNTIINSLVEQIAEVDYERFDFSSMGRPWELSYQTYQQLKEKSEYAAWTAAFGFRPNHFTVNVNALKTLPDLESLNAFLKEKGFKLNDSGGEIKGSKEVYLEQSSTLAYNTEVVFSDGKHVIPACYYEFAKRYPTESGKLYSGFVAKSADKIFESTDRGQ</sequence>
<keyword evidence="2" id="KW-0223">Dioxygenase</keyword>
<dbReference type="EMBL" id="JBDKWZ010000004">
    <property type="protein sequence ID" value="MEN7547987.1"/>
    <property type="molecule type" value="Genomic_DNA"/>
</dbReference>
<comment type="similarity">
    <text evidence="5">Belongs to the 2-oxoadipate dioxygenase/decarboxylase family.</text>
</comment>
<evidence type="ECO:0000256" key="7">
    <source>
        <dbReference type="ARBA" id="ARBA00035045"/>
    </source>
</evidence>
<evidence type="ECO:0000256" key="6">
    <source>
        <dbReference type="ARBA" id="ARBA00035023"/>
    </source>
</evidence>
<evidence type="ECO:0000256" key="2">
    <source>
        <dbReference type="ARBA" id="ARBA00022964"/>
    </source>
</evidence>
<keyword evidence="4" id="KW-0408">Iron</keyword>
<evidence type="ECO:0000256" key="5">
    <source>
        <dbReference type="ARBA" id="ARBA00035013"/>
    </source>
</evidence>
<dbReference type="PANTHER" id="PTHR31136">
    <property type="entry name" value="DUF1338 DOMAIN-CONTAINING PROTEIN"/>
    <property type="match status" value="1"/>
</dbReference>
<dbReference type="SMART" id="SM01150">
    <property type="entry name" value="DUF1338"/>
    <property type="match status" value="1"/>
</dbReference>
<dbReference type="Gene3D" id="3.10.180.50">
    <property type="match status" value="1"/>
</dbReference>
<dbReference type="AlphaFoldDB" id="A0AAW9S321"/>
<evidence type="ECO:0000313" key="8">
    <source>
        <dbReference type="EMBL" id="MEN7547987.1"/>
    </source>
</evidence>
<accession>A0AAW9S321</accession>
<protein>
    <recommendedName>
        <fullName evidence="6">2-oxoadipate dioxygenase/decarboxylase</fullName>
        <ecNumber evidence="6">1.13.11.93</ecNumber>
    </recommendedName>
    <alternativeName>
        <fullName evidence="7">2-hydroxyglutarate synthase</fullName>
    </alternativeName>
</protein>
<evidence type="ECO:0000256" key="1">
    <source>
        <dbReference type="ARBA" id="ARBA00001954"/>
    </source>
</evidence>
<dbReference type="Pfam" id="PF07063">
    <property type="entry name" value="HGLS"/>
    <property type="match status" value="2"/>
</dbReference>